<feature type="binding site" evidence="9">
    <location>
        <position position="272"/>
    </location>
    <ligand>
        <name>Mn(2+)</name>
        <dbReference type="ChEBI" id="CHEBI:29035"/>
        <label>2</label>
    </ligand>
</feature>
<dbReference type="AlphaFoldDB" id="A0AA37T741"/>
<comment type="function">
    <text evidence="9">Presumably involved in the processing and regular turnover of intracellular proteins. Catalyzes the removal of unsubstituted N-terminal amino acids from various peptides.</text>
</comment>
<evidence type="ECO:0000313" key="11">
    <source>
        <dbReference type="EMBL" id="GLS26218.1"/>
    </source>
</evidence>
<organism evidence="11 12">
    <name type="scientific">Marinibactrum halimedae</name>
    <dbReference type="NCBI Taxonomy" id="1444977"/>
    <lineage>
        <taxon>Bacteria</taxon>
        <taxon>Pseudomonadati</taxon>
        <taxon>Pseudomonadota</taxon>
        <taxon>Gammaproteobacteria</taxon>
        <taxon>Cellvibrionales</taxon>
        <taxon>Cellvibrionaceae</taxon>
        <taxon>Marinibactrum</taxon>
    </lineage>
</organism>
<dbReference type="NCBIfam" id="NF002077">
    <property type="entry name" value="PRK00913.2-4"/>
    <property type="match status" value="1"/>
</dbReference>
<comment type="subcellular location">
    <subcellularLocation>
        <location evidence="9">Cytoplasm</location>
    </subcellularLocation>
</comment>
<dbReference type="NCBIfam" id="NF002073">
    <property type="entry name" value="PRK00913.1-2"/>
    <property type="match status" value="1"/>
</dbReference>
<dbReference type="FunFam" id="3.40.630.10:FF:000004">
    <property type="entry name" value="Probable cytosol aminopeptidase"/>
    <property type="match status" value="1"/>
</dbReference>
<comment type="caution">
    <text evidence="11">The sequence shown here is derived from an EMBL/GenBank/DDBJ whole genome shotgun (WGS) entry which is preliminary data.</text>
</comment>
<dbReference type="CDD" id="cd00433">
    <property type="entry name" value="Peptidase_M17"/>
    <property type="match status" value="1"/>
</dbReference>
<dbReference type="NCBIfam" id="NF002074">
    <property type="entry name" value="PRK00913.1-4"/>
    <property type="match status" value="1"/>
</dbReference>
<feature type="binding site" evidence="9">
    <location>
        <position position="351"/>
    </location>
    <ligand>
        <name>Mn(2+)</name>
        <dbReference type="ChEBI" id="CHEBI:29035"/>
        <label>1</label>
    </ligand>
</feature>
<dbReference type="Pfam" id="PF00883">
    <property type="entry name" value="Peptidase_M17"/>
    <property type="match status" value="1"/>
</dbReference>
<evidence type="ECO:0000256" key="3">
    <source>
        <dbReference type="ARBA" id="ARBA00009528"/>
    </source>
</evidence>
<dbReference type="InterPro" id="IPR000819">
    <property type="entry name" value="Peptidase_M17_C"/>
</dbReference>
<keyword evidence="9" id="KW-0963">Cytoplasm</keyword>
<dbReference type="GO" id="GO:0030145">
    <property type="term" value="F:manganese ion binding"/>
    <property type="evidence" value="ECO:0007669"/>
    <property type="project" value="UniProtKB-UniRule"/>
</dbReference>
<keyword evidence="12" id="KW-1185">Reference proteome</keyword>
<gene>
    <name evidence="9 11" type="primary">pepA</name>
    <name evidence="11" type="ORF">GCM10007877_19330</name>
</gene>
<evidence type="ECO:0000256" key="9">
    <source>
        <dbReference type="HAMAP-Rule" id="MF_00181"/>
    </source>
</evidence>
<dbReference type="SUPFAM" id="SSF53187">
    <property type="entry name" value="Zn-dependent exopeptidases"/>
    <property type="match status" value="1"/>
</dbReference>
<evidence type="ECO:0000256" key="2">
    <source>
        <dbReference type="ARBA" id="ARBA00000967"/>
    </source>
</evidence>
<dbReference type="RefSeq" id="WP_232592501.1">
    <property type="nucleotide sequence ID" value="NZ_BSPD01000042.1"/>
</dbReference>
<dbReference type="PANTHER" id="PTHR11963:SF23">
    <property type="entry name" value="CYTOSOL AMINOPEPTIDASE"/>
    <property type="match status" value="1"/>
</dbReference>
<feature type="domain" description="Cytosol aminopeptidase" evidence="10">
    <location>
        <begin position="347"/>
        <end position="354"/>
    </location>
</feature>
<feature type="binding site" evidence="9">
    <location>
        <position position="272"/>
    </location>
    <ligand>
        <name>Mn(2+)</name>
        <dbReference type="ChEBI" id="CHEBI:29035"/>
        <label>1</label>
    </ligand>
</feature>
<dbReference type="InterPro" id="IPR011356">
    <property type="entry name" value="Leucine_aapep/pepB"/>
</dbReference>
<dbReference type="PRINTS" id="PR00481">
    <property type="entry name" value="LAMNOPPTDASE"/>
</dbReference>
<reference evidence="11 12" key="1">
    <citation type="journal article" date="2014" name="Int. J. Syst. Evol. Microbiol.">
        <title>Complete genome sequence of Corynebacterium casei LMG S-19264T (=DSM 44701T), isolated from a smear-ripened cheese.</title>
        <authorList>
            <consortium name="US DOE Joint Genome Institute (JGI-PGF)"/>
            <person name="Walter F."/>
            <person name="Albersmeier A."/>
            <person name="Kalinowski J."/>
            <person name="Ruckert C."/>
        </authorList>
    </citation>
    <scope>NUCLEOTIDE SEQUENCE [LARGE SCALE GENOMIC DNA]</scope>
    <source>
        <strain evidence="11 12">NBRC 110095</strain>
    </source>
</reference>
<feature type="active site" evidence="9">
    <location>
        <position position="353"/>
    </location>
</feature>
<dbReference type="HAMAP" id="MF_00181">
    <property type="entry name" value="Cytosol_peptidase_M17"/>
    <property type="match status" value="1"/>
</dbReference>
<dbReference type="EMBL" id="BSPD01000042">
    <property type="protein sequence ID" value="GLS26218.1"/>
    <property type="molecule type" value="Genomic_DNA"/>
</dbReference>
<keyword evidence="7 9" id="KW-0378">Hydrolase</keyword>
<evidence type="ECO:0000256" key="5">
    <source>
        <dbReference type="ARBA" id="ARBA00022670"/>
    </source>
</evidence>
<dbReference type="GO" id="GO:0005737">
    <property type="term" value="C:cytoplasm"/>
    <property type="evidence" value="ECO:0007669"/>
    <property type="project" value="UniProtKB-SubCell"/>
</dbReference>
<accession>A0AA37T741</accession>
<dbReference type="InterPro" id="IPR008283">
    <property type="entry name" value="Peptidase_M17_N"/>
</dbReference>
<keyword evidence="4 9" id="KW-0031">Aminopeptidase</keyword>
<comment type="catalytic activity">
    <reaction evidence="2 9">
        <text>Release of an N-terminal amino acid, preferentially leucine, but not glutamic or aspartic acids.</text>
        <dbReference type="EC" id="3.4.11.10"/>
    </reaction>
</comment>
<dbReference type="Pfam" id="PF02789">
    <property type="entry name" value="Peptidase_M17_N"/>
    <property type="match status" value="1"/>
</dbReference>
<dbReference type="InterPro" id="IPR043472">
    <property type="entry name" value="Macro_dom-like"/>
</dbReference>
<dbReference type="Gene3D" id="3.40.630.10">
    <property type="entry name" value="Zn peptidases"/>
    <property type="match status" value="1"/>
</dbReference>
<feature type="binding site" evidence="9">
    <location>
        <position position="349"/>
    </location>
    <ligand>
        <name>Mn(2+)</name>
        <dbReference type="ChEBI" id="CHEBI:29035"/>
        <label>1</label>
    </ligand>
</feature>
<keyword evidence="8 9" id="KW-0464">Manganese</keyword>
<dbReference type="GO" id="GO:0006508">
    <property type="term" value="P:proteolysis"/>
    <property type="evidence" value="ECO:0007669"/>
    <property type="project" value="UniProtKB-KW"/>
</dbReference>
<comment type="similarity">
    <text evidence="3 9">Belongs to the peptidase M17 family.</text>
</comment>
<comment type="cofactor">
    <cofactor evidence="9">
        <name>Mn(2+)</name>
        <dbReference type="ChEBI" id="CHEBI:29035"/>
    </cofactor>
    <text evidence="9">Binds 2 manganese ions per subunit.</text>
</comment>
<evidence type="ECO:0000256" key="8">
    <source>
        <dbReference type="ARBA" id="ARBA00023211"/>
    </source>
</evidence>
<proteinExistence type="inferred from homology"/>
<dbReference type="PROSITE" id="PS00631">
    <property type="entry name" value="CYTOSOL_AP"/>
    <property type="match status" value="1"/>
</dbReference>
<dbReference type="GO" id="GO:0070006">
    <property type="term" value="F:metalloaminopeptidase activity"/>
    <property type="evidence" value="ECO:0007669"/>
    <property type="project" value="InterPro"/>
</dbReference>
<comment type="catalytic activity">
    <reaction evidence="1 9">
        <text>Release of an N-terminal amino acid, Xaa-|-Yaa-, in which Xaa is preferably Leu, but may be other amino acids including Pro although not Arg or Lys, and Yaa may be Pro. Amino acid amides and methyl esters are also readily hydrolyzed, but rates on arylamides are exceedingly low.</text>
        <dbReference type="EC" id="3.4.11.1"/>
    </reaction>
</comment>
<evidence type="ECO:0000313" key="12">
    <source>
        <dbReference type="Proteomes" id="UP001156870"/>
    </source>
</evidence>
<dbReference type="InterPro" id="IPR023042">
    <property type="entry name" value="Peptidase_M17_leu_NH2_pept"/>
</dbReference>
<dbReference type="Proteomes" id="UP001156870">
    <property type="component" value="Unassembled WGS sequence"/>
</dbReference>
<evidence type="ECO:0000259" key="10">
    <source>
        <dbReference type="PROSITE" id="PS00631"/>
    </source>
</evidence>
<keyword evidence="6 9" id="KW-0479">Metal-binding</keyword>
<sequence length="495" mass="52305">MKFQAKALNLAKQKADCTVITVFEDKTLSPSAQLVDELSDGALSALLKSGDIVGKVGKTTTLFSLNGIATPKIIIVGAGKTEGLSPEDAKKLFSTIANNINTPTIKSVALYLDDLIINHRDQHWCAQHLAQAIAAASYRYDTTKSKKADKPALKSLLFNVPTAAVAKKVQPFLERGQSIGNGMNVTRELGNLPGNICTPAYLAKQARSMARGNPKLSVTILKEKEMRTLGMGALLSVSAGSEQEAHLIVMEYKGAAKSKPPHALVGKGITFDTGGISLKPGANMDEMKFDMCGAASVFGAMSAIVELEPAINVVAIIAASENMPSGRATKPGDVVTSMSGQTIEILNTDAEGRLVLCDALSYAEKFKPASVIDVATLTGACMVALGKHLSGLYSNDDDLGNTLFELSQQCGDKAWRMPMGEEFQAQLDSNFADMANIGGPFGGSVTAACFLARFTQSMTWAHLDVAGTAWHSGAKKGATGRPVPLLCEYLLSNAE</sequence>
<keyword evidence="5 9" id="KW-0645">Protease</keyword>
<feature type="binding site" evidence="9">
    <location>
        <position position="290"/>
    </location>
    <ligand>
        <name>Mn(2+)</name>
        <dbReference type="ChEBI" id="CHEBI:29035"/>
        <label>2</label>
    </ligand>
</feature>
<feature type="binding site" evidence="9">
    <location>
        <position position="267"/>
    </location>
    <ligand>
        <name>Mn(2+)</name>
        <dbReference type="ChEBI" id="CHEBI:29035"/>
        <label>2</label>
    </ligand>
</feature>
<name>A0AA37T741_9GAMM</name>
<feature type="binding site" evidence="9">
    <location>
        <position position="351"/>
    </location>
    <ligand>
        <name>Mn(2+)</name>
        <dbReference type="ChEBI" id="CHEBI:29035"/>
        <label>2</label>
    </ligand>
</feature>
<dbReference type="PANTHER" id="PTHR11963">
    <property type="entry name" value="LEUCINE AMINOPEPTIDASE-RELATED"/>
    <property type="match status" value="1"/>
</dbReference>
<dbReference type="Gene3D" id="3.40.220.10">
    <property type="entry name" value="Leucine Aminopeptidase, subunit E, domain 1"/>
    <property type="match status" value="1"/>
</dbReference>
<evidence type="ECO:0000256" key="7">
    <source>
        <dbReference type="ARBA" id="ARBA00022801"/>
    </source>
</evidence>
<feature type="active site" evidence="9">
    <location>
        <position position="279"/>
    </location>
</feature>
<evidence type="ECO:0000256" key="1">
    <source>
        <dbReference type="ARBA" id="ARBA00000135"/>
    </source>
</evidence>
<evidence type="ECO:0000256" key="4">
    <source>
        <dbReference type="ARBA" id="ARBA00022438"/>
    </source>
</evidence>
<dbReference type="EC" id="3.4.11.10" evidence="9"/>
<protein>
    <recommendedName>
        <fullName evidence="9">Probable cytosol aminopeptidase</fullName>
        <ecNumber evidence="9">3.4.11.1</ecNumber>
    </recommendedName>
    <alternativeName>
        <fullName evidence="9">Leucine aminopeptidase</fullName>
        <shortName evidence="9">LAP</shortName>
        <ecNumber evidence="9">3.4.11.10</ecNumber>
    </alternativeName>
    <alternativeName>
        <fullName evidence="9">Leucyl aminopeptidase</fullName>
    </alternativeName>
</protein>
<dbReference type="EC" id="3.4.11.1" evidence="9"/>
<dbReference type="SUPFAM" id="SSF52949">
    <property type="entry name" value="Macro domain-like"/>
    <property type="match status" value="1"/>
</dbReference>
<evidence type="ECO:0000256" key="6">
    <source>
        <dbReference type="ARBA" id="ARBA00022723"/>
    </source>
</evidence>